<comment type="caution">
    <text evidence="10">The sequence shown here is derived from an EMBL/GenBank/DDBJ whole genome shotgun (WGS) entry which is preliminary data.</text>
</comment>
<keyword evidence="5 8" id="KW-0812">Transmembrane</keyword>
<feature type="transmembrane region" description="Helical" evidence="8">
    <location>
        <begin position="270"/>
        <end position="292"/>
    </location>
</feature>
<feature type="domain" description="Plastid lipid-associated protein/fibrillin conserved" evidence="9">
    <location>
        <begin position="1"/>
        <end position="155"/>
    </location>
</feature>
<evidence type="ECO:0000256" key="6">
    <source>
        <dbReference type="ARBA" id="ARBA00022989"/>
    </source>
</evidence>
<evidence type="ECO:0000313" key="10">
    <source>
        <dbReference type="EMBL" id="RMZ55336.1"/>
    </source>
</evidence>
<evidence type="ECO:0000256" key="4">
    <source>
        <dbReference type="ARBA" id="ARBA00022640"/>
    </source>
</evidence>
<gene>
    <name evidence="10" type="ORF">APUTEX25_003474</name>
</gene>
<evidence type="ECO:0000256" key="3">
    <source>
        <dbReference type="ARBA" id="ARBA00005645"/>
    </source>
</evidence>
<organism evidence="10 11">
    <name type="scientific">Auxenochlorella protothecoides</name>
    <name type="common">Green microalga</name>
    <name type="synonym">Chlorella protothecoides</name>
    <dbReference type="NCBI Taxonomy" id="3075"/>
    <lineage>
        <taxon>Eukaryota</taxon>
        <taxon>Viridiplantae</taxon>
        <taxon>Chlorophyta</taxon>
        <taxon>core chlorophytes</taxon>
        <taxon>Trebouxiophyceae</taxon>
        <taxon>Chlorellales</taxon>
        <taxon>Chlorellaceae</taxon>
        <taxon>Auxenochlorella</taxon>
    </lineage>
</organism>
<comment type="similarity">
    <text evidence="3">Belongs to the OB-RGRP/VPS55 family.</text>
</comment>
<dbReference type="AlphaFoldDB" id="A0A3M7L1L3"/>
<reference evidence="11" key="1">
    <citation type="journal article" date="2018" name="Algal Res.">
        <title>Characterization of plant carbon substrate utilization by Auxenochlorella protothecoides.</title>
        <authorList>
            <person name="Vogler B.W."/>
            <person name="Starkenburg S.R."/>
            <person name="Sudasinghe N."/>
            <person name="Schambach J.Y."/>
            <person name="Rollin J.A."/>
            <person name="Pattathil S."/>
            <person name="Barry A.N."/>
        </authorList>
    </citation>
    <scope>NUCLEOTIDE SEQUENCE [LARGE SCALE GENOMIC DNA]</scope>
    <source>
        <strain evidence="11">UTEX 25</strain>
    </source>
</reference>
<evidence type="ECO:0000313" key="11">
    <source>
        <dbReference type="Proteomes" id="UP000279271"/>
    </source>
</evidence>
<feature type="transmembrane region" description="Helical" evidence="8">
    <location>
        <begin position="186"/>
        <end position="209"/>
    </location>
</feature>
<comment type="subcellular location">
    <subcellularLocation>
        <location evidence="1">Membrane</location>
        <topology evidence="1">Multi-pass membrane protein</topology>
    </subcellularLocation>
    <subcellularLocation>
        <location evidence="2">Plastid</location>
    </subcellularLocation>
</comment>
<name>A0A3M7L1L3_AUXPR</name>
<dbReference type="EMBL" id="QOKY01000166">
    <property type="protein sequence ID" value="RMZ55336.1"/>
    <property type="molecule type" value="Genomic_DNA"/>
</dbReference>
<evidence type="ECO:0000256" key="2">
    <source>
        <dbReference type="ARBA" id="ARBA00004474"/>
    </source>
</evidence>
<feature type="transmembrane region" description="Helical" evidence="8">
    <location>
        <begin position="215"/>
        <end position="233"/>
    </location>
</feature>
<feature type="non-terminal residue" evidence="10">
    <location>
        <position position="1"/>
    </location>
</feature>
<dbReference type="Pfam" id="PF04755">
    <property type="entry name" value="PAP_fibrillin"/>
    <property type="match status" value="1"/>
</dbReference>
<keyword evidence="6 8" id="KW-1133">Transmembrane helix</keyword>
<evidence type="ECO:0000256" key="5">
    <source>
        <dbReference type="ARBA" id="ARBA00022692"/>
    </source>
</evidence>
<dbReference type="GO" id="GO:0009536">
    <property type="term" value="C:plastid"/>
    <property type="evidence" value="ECO:0007669"/>
    <property type="project" value="UniProtKB-SubCell"/>
</dbReference>
<evidence type="ECO:0000256" key="7">
    <source>
        <dbReference type="ARBA" id="ARBA00023136"/>
    </source>
</evidence>
<proteinExistence type="inferred from homology"/>
<feature type="transmembrane region" description="Helical" evidence="8">
    <location>
        <begin position="245"/>
        <end position="264"/>
    </location>
</feature>
<dbReference type="Pfam" id="PF04133">
    <property type="entry name" value="Vps55"/>
    <property type="match status" value="1"/>
</dbReference>
<protein>
    <recommendedName>
        <fullName evidence="9">Plastid lipid-associated protein/fibrillin conserved domain-containing protein</fullName>
    </recommendedName>
</protein>
<dbReference type="InterPro" id="IPR007262">
    <property type="entry name" value="Vps55/LEPROT"/>
</dbReference>
<dbReference type="InterPro" id="IPR006843">
    <property type="entry name" value="PAP/fibrillin_dom"/>
</dbReference>
<keyword evidence="4" id="KW-0934">Plastid</keyword>
<sequence>LLEAIEPLQRGLTATPSDVERIEGLVVELEGRNPTAAPVNSPLLNGQWELLYTTSDSILGRSRPSFLRPKGPIYQTLDNESLRGKNRETTPLFNAVEAELEPISDSEVAVQFKRFWLAGFIPVPAPASARGRLDTTYLDEDLRISRGDKGNLFVLRMNDKNAPNIQLFSDTSLTNAYHMAITDARVAAAVVGGIALGITLQFLGCLLWHNWWPMLTAFMYVLVPMPALFFGGAPGSNLASSWVDAGKFLTGFSAVGSVAIPAILYHAGKIVGGALVMQLVAVGVLAATLFAWDYMSEVDEGGFYSY</sequence>
<dbReference type="InterPro" id="IPR039633">
    <property type="entry name" value="PAP"/>
</dbReference>
<evidence type="ECO:0000256" key="1">
    <source>
        <dbReference type="ARBA" id="ARBA00004141"/>
    </source>
</evidence>
<keyword evidence="7 8" id="KW-0472">Membrane</keyword>
<evidence type="ECO:0000259" key="9">
    <source>
        <dbReference type="Pfam" id="PF04755"/>
    </source>
</evidence>
<dbReference type="Proteomes" id="UP000279271">
    <property type="component" value="Unassembled WGS sequence"/>
</dbReference>
<dbReference type="GO" id="GO:0016020">
    <property type="term" value="C:membrane"/>
    <property type="evidence" value="ECO:0007669"/>
    <property type="project" value="UniProtKB-SubCell"/>
</dbReference>
<accession>A0A3M7L1L3</accession>
<dbReference type="PANTHER" id="PTHR31906">
    <property type="entry name" value="PLASTID-LIPID-ASSOCIATED PROTEIN 4, CHLOROPLASTIC-RELATED"/>
    <property type="match status" value="1"/>
</dbReference>
<evidence type="ECO:0000256" key="8">
    <source>
        <dbReference type="SAM" id="Phobius"/>
    </source>
</evidence>